<proteinExistence type="predicted"/>
<comment type="caution">
    <text evidence="3">The sequence shown here is derived from an EMBL/GenBank/DDBJ whole genome shotgun (WGS) entry which is preliminary data.</text>
</comment>
<dbReference type="RefSeq" id="WP_207089937.1">
    <property type="nucleotide sequence ID" value="NZ_JAFLQW010000553.1"/>
</dbReference>
<keyword evidence="4" id="KW-1185">Reference proteome</keyword>
<organism evidence="3 4">
    <name type="scientific">Phormidium pseudopriestleyi FRX01</name>
    <dbReference type="NCBI Taxonomy" id="1759528"/>
    <lineage>
        <taxon>Bacteria</taxon>
        <taxon>Bacillati</taxon>
        <taxon>Cyanobacteriota</taxon>
        <taxon>Cyanophyceae</taxon>
        <taxon>Oscillatoriophycideae</taxon>
        <taxon>Oscillatoriales</taxon>
        <taxon>Oscillatoriaceae</taxon>
        <taxon>Phormidium</taxon>
    </lineage>
</organism>
<protein>
    <submittedName>
        <fullName evidence="3">CHAT domain-containing protein</fullName>
    </submittedName>
</protein>
<sequence>METAQGDITFVGTVNGDRALTVNADNGTIRLETANLAELNATAIQTLLDGDIVTTQSNGIRIQGDNIQLNRNLTLDTSAANGQIILGGTVNGSQELTLNSGTGNLQIENAIGNIIPLIGLGIQAGNVTVDAPVAVELGGITIDAMGTVRLNRPIATEGNTQVTAGGNITTADLTAGEITLESTSGSVALTGPLTTQGNNGGAIALSANTGITGGNINSSATLGTGGNLTVDTTTGNIALGNINTFGVTAGGEVKIETGNNITIGSVNSRATAGNGGNIAFTGNNGTLAPGIITSGDLNASGALDGGTIQVLAETSIFAGAIAATGTAGAGGNVTLDPFGDIEVSWINAEGGTIGGTVDITTGSNFRATGTFTAANGQPASISTIGGTGSGAIVISHGGDGIVPFIVRDGSSNGTAGALTTGTSAIGNDSFLYTFTQGNIGIYSVPEPPPEPTPEPVEEPTPAPTPAPVESSTPAPTPAPTPALVESSTPVPINAPAPIQSPQAATQPLPTPESVGNIPRVSIAPISPQELPPSEQSLNPGPEQIVGPEPEQSPILGPPEPNESIELPITSPSERVIEPIQTTGGERVANPGGEVPAIAPGTENVPLLKLPPGVSETLPEPLSQPTGENVPEPRQPAIAPLSDPTASSATSDRVSIPNLDYSSGQPLTPLGDPGWILNEILTIDSSIWYEWAITQNPQLSNTEIAKGKEMLESLKRMKATVGNIVTGYEQLDLALLPHQQEHQYSSPIAITINPNHQALIQGEKTGEITRSLEQAFANQNTEEILGAIEDSRNQEFQDYLGVTANLPSQNLTLFSFQETLKTIKAQTGKQAAILYAISRGDRLEIILVPPVGSPIRKTILEATPEVLFPVVNEFRREITDPRRQNMNHYFSSAKQLYDWIIGPVAEELENLEIDTILFSLDPGLRSLPVAALFDGEQFLIERYSLSLIPSFSLTAQSYIPLENSPVLAMGASQFTQKAPLPAVPLELTTIVEQTGSQQAFLNEEFTLENLLQQHEKDNFKIIHLVTHAEFQSGDRTNSYIQLWDRQLNLDEMTALQLDMPEVELLVLSACRTALGDREAELGFAGLAVKSGVKTAIASLWYVNDEGTLGLMTELYHHLNLVPLKADALRQAQLAMLRQEVRIESGRLIHSQGAIDLPPELSDVGTYPLSHPYYWSGFTAIGSPW</sequence>
<dbReference type="EMBL" id="JAFLQW010000553">
    <property type="protein sequence ID" value="MBO0351502.1"/>
    <property type="molecule type" value="Genomic_DNA"/>
</dbReference>
<name>A0ABS3FWK4_9CYAN</name>
<dbReference type="Pfam" id="PF12770">
    <property type="entry name" value="CHAT"/>
    <property type="match status" value="1"/>
</dbReference>
<accession>A0ABS3FWK4</accession>
<feature type="domain" description="CHAT" evidence="2">
    <location>
        <begin position="891"/>
        <end position="1181"/>
    </location>
</feature>
<evidence type="ECO:0000313" key="4">
    <source>
        <dbReference type="Proteomes" id="UP000664844"/>
    </source>
</evidence>
<dbReference type="InterPro" id="IPR024983">
    <property type="entry name" value="CHAT_dom"/>
</dbReference>
<evidence type="ECO:0000259" key="2">
    <source>
        <dbReference type="Pfam" id="PF12770"/>
    </source>
</evidence>
<evidence type="ECO:0000256" key="1">
    <source>
        <dbReference type="SAM" id="MobiDB-lite"/>
    </source>
</evidence>
<dbReference type="Proteomes" id="UP000664844">
    <property type="component" value="Unassembled WGS sequence"/>
</dbReference>
<feature type="region of interest" description="Disordered" evidence="1">
    <location>
        <begin position="441"/>
        <end position="664"/>
    </location>
</feature>
<evidence type="ECO:0000313" key="3">
    <source>
        <dbReference type="EMBL" id="MBO0351502.1"/>
    </source>
</evidence>
<gene>
    <name evidence="3" type="ORF">J0895_20950</name>
</gene>
<feature type="compositionally biased region" description="Polar residues" evidence="1">
    <location>
        <begin position="643"/>
        <end position="652"/>
    </location>
</feature>
<reference evidence="3 4" key="1">
    <citation type="submission" date="2021-03" db="EMBL/GenBank/DDBJ databases">
        <title>Metabolic Capacity of the Antarctic Cyanobacterium Phormidium pseudopriestleyi that Sustains Oxygenic Photosynthesis in the Presence of Hydrogen Sulfide.</title>
        <authorList>
            <person name="Lumian J.E."/>
            <person name="Jungblut A.D."/>
            <person name="Dillon M.L."/>
            <person name="Hawes I."/>
            <person name="Doran P.T."/>
            <person name="Mackey T.J."/>
            <person name="Dick G.J."/>
            <person name="Grettenberger C.L."/>
            <person name="Sumner D.Y."/>
        </authorList>
    </citation>
    <scope>NUCLEOTIDE SEQUENCE [LARGE SCALE GENOMIC DNA]</scope>
    <source>
        <strain evidence="3 4">FRX01</strain>
    </source>
</reference>
<feature type="compositionally biased region" description="Pro residues" evidence="1">
    <location>
        <begin position="445"/>
        <end position="466"/>
    </location>
</feature>